<dbReference type="Gene3D" id="1.20.1110.10">
    <property type="entry name" value="Calcium-transporting ATPase, transmembrane domain"/>
    <property type="match status" value="2"/>
</dbReference>
<dbReference type="InterPro" id="IPR023214">
    <property type="entry name" value="HAD_sf"/>
</dbReference>
<dbReference type="InterPro" id="IPR023298">
    <property type="entry name" value="ATPase_P-typ_TM_dom_sf"/>
</dbReference>
<dbReference type="SUPFAM" id="SSF56784">
    <property type="entry name" value="HAD-like"/>
    <property type="match status" value="1"/>
</dbReference>
<dbReference type="PROSITE" id="PS00154">
    <property type="entry name" value="ATPASE_E1_E2"/>
    <property type="match status" value="1"/>
</dbReference>
<evidence type="ECO:0000259" key="11">
    <source>
        <dbReference type="SMART" id="SM00831"/>
    </source>
</evidence>
<keyword evidence="9" id="KW-0472">Membrane</keyword>
<dbReference type="SFLD" id="SFLDF00027">
    <property type="entry name" value="p-type_atpase"/>
    <property type="match status" value="1"/>
</dbReference>
<dbReference type="EMBL" id="JAYWVC010000014">
    <property type="protein sequence ID" value="MED7821731.1"/>
    <property type="molecule type" value="Genomic_DNA"/>
</dbReference>
<dbReference type="SFLD" id="SFLDS00003">
    <property type="entry name" value="Haloacid_Dehalogenase"/>
    <property type="match status" value="1"/>
</dbReference>
<evidence type="ECO:0000256" key="3">
    <source>
        <dbReference type="ARBA" id="ARBA00022723"/>
    </source>
</evidence>
<proteinExistence type="predicted"/>
<comment type="caution">
    <text evidence="12">The sequence shown here is derived from an EMBL/GenBank/DDBJ whole genome shotgun (WGS) entry which is preliminary data.</text>
</comment>
<evidence type="ECO:0000256" key="4">
    <source>
        <dbReference type="ARBA" id="ARBA00022741"/>
    </source>
</evidence>
<dbReference type="PRINTS" id="PR00120">
    <property type="entry name" value="HATPASE"/>
</dbReference>
<evidence type="ECO:0000256" key="6">
    <source>
        <dbReference type="ARBA" id="ARBA00022842"/>
    </source>
</evidence>
<dbReference type="SUPFAM" id="SSF81660">
    <property type="entry name" value="Metal cation-transporting ATPase, ATP-binding domain N"/>
    <property type="match status" value="1"/>
</dbReference>
<keyword evidence="4" id="KW-0547">Nucleotide-binding</keyword>
<comment type="catalytic activity">
    <reaction evidence="10">
        <text>ATP + H2O = ADP + phosphate + H(+)</text>
        <dbReference type="Rhea" id="RHEA:13065"/>
        <dbReference type="ChEBI" id="CHEBI:15377"/>
        <dbReference type="ChEBI" id="CHEBI:15378"/>
        <dbReference type="ChEBI" id="CHEBI:30616"/>
        <dbReference type="ChEBI" id="CHEBI:43474"/>
        <dbReference type="ChEBI" id="CHEBI:456216"/>
    </reaction>
</comment>
<dbReference type="NCBIfam" id="TIGR01494">
    <property type="entry name" value="ATPase_P-type"/>
    <property type="match status" value="2"/>
</dbReference>
<reference evidence="12" key="1">
    <citation type="submission" date="2024-01" db="EMBL/GenBank/DDBJ databases">
        <title>First draft genome sequence data of TA4-1, the type strain of Gram-positive actinobacterium Streptomyces chiangmaiensis.</title>
        <authorList>
            <person name="Yasawong M."/>
            <person name="Nantapong N."/>
        </authorList>
    </citation>
    <scope>NUCLEOTIDE SEQUENCE</scope>
    <source>
        <strain evidence="12">TA4-1</strain>
    </source>
</reference>
<evidence type="ECO:0000313" key="13">
    <source>
        <dbReference type="Proteomes" id="UP001333996"/>
    </source>
</evidence>
<protein>
    <submittedName>
        <fullName evidence="12">Cation-translocating P-type ATPase</fullName>
    </submittedName>
</protein>
<dbReference type="InterPro" id="IPR059000">
    <property type="entry name" value="ATPase_P-type_domA"/>
</dbReference>
<evidence type="ECO:0000256" key="5">
    <source>
        <dbReference type="ARBA" id="ARBA00022840"/>
    </source>
</evidence>
<keyword evidence="7" id="KW-1278">Translocase</keyword>
<dbReference type="SMART" id="SM00831">
    <property type="entry name" value="Cation_ATPase_N"/>
    <property type="match status" value="1"/>
</dbReference>
<keyword evidence="5" id="KW-0067">ATP-binding</keyword>
<gene>
    <name evidence="12" type="ORF">VXC91_06975</name>
</gene>
<evidence type="ECO:0000256" key="10">
    <source>
        <dbReference type="ARBA" id="ARBA00049360"/>
    </source>
</evidence>
<dbReference type="InterPro" id="IPR001757">
    <property type="entry name" value="P_typ_ATPase"/>
</dbReference>
<dbReference type="InterPro" id="IPR006068">
    <property type="entry name" value="ATPase_P-typ_cation-transptr_C"/>
</dbReference>
<dbReference type="InterPro" id="IPR036412">
    <property type="entry name" value="HAD-like_sf"/>
</dbReference>
<keyword evidence="13" id="KW-1185">Reference proteome</keyword>
<dbReference type="Gene3D" id="3.40.50.1000">
    <property type="entry name" value="HAD superfamily/HAD-like"/>
    <property type="match status" value="2"/>
</dbReference>
<evidence type="ECO:0000256" key="8">
    <source>
        <dbReference type="ARBA" id="ARBA00022989"/>
    </source>
</evidence>
<dbReference type="SUPFAM" id="SSF81653">
    <property type="entry name" value="Calcium ATPase, transduction domain A"/>
    <property type="match status" value="1"/>
</dbReference>
<evidence type="ECO:0000313" key="12">
    <source>
        <dbReference type="EMBL" id="MED7821731.1"/>
    </source>
</evidence>
<dbReference type="Pfam" id="PF00122">
    <property type="entry name" value="E1-E2_ATPase"/>
    <property type="match status" value="1"/>
</dbReference>
<dbReference type="RefSeq" id="WP_329505933.1">
    <property type="nucleotide sequence ID" value="NZ_BAAAYZ010000061.1"/>
</dbReference>
<dbReference type="Pfam" id="PF13246">
    <property type="entry name" value="Cation_ATPase"/>
    <property type="match status" value="1"/>
</dbReference>
<evidence type="ECO:0000256" key="1">
    <source>
        <dbReference type="ARBA" id="ARBA00004651"/>
    </source>
</evidence>
<dbReference type="Gene3D" id="3.40.1110.10">
    <property type="entry name" value="Calcium-transporting ATPase, cytoplasmic domain N"/>
    <property type="match status" value="2"/>
</dbReference>
<evidence type="ECO:0000256" key="9">
    <source>
        <dbReference type="ARBA" id="ARBA00023136"/>
    </source>
</evidence>
<accession>A0ABU7FCR5</accession>
<keyword evidence="3" id="KW-0479">Metal-binding</keyword>
<dbReference type="SFLD" id="SFLDG00002">
    <property type="entry name" value="C1.7:_P-type_atpase_like"/>
    <property type="match status" value="1"/>
</dbReference>
<dbReference type="PANTHER" id="PTHR24093:SF513">
    <property type="entry name" value="CATION-TRANSPORTING ATPASE I-RELATED"/>
    <property type="match status" value="1"/>
</dbReference>
<comment type="subcellular location">
    <subcellularLocation>
        <location evidence="1">Cell membrane</location>
        <topology evidence="1">Multi-pass membrane protein</topology>
    </subcellularLocation>
</comment>
<dbReference type="SUPFAM" id="SSF81665">
    <property type="entry name" value="Calcium ATPase, transmembrane domain M"/>
    <property type="match status" value="1"/>
</dbReference>
<dbReference type="InterPro" id="IPR044492">
    <property type="entry name" value="P_typ_ATPase_HD_dom"/>
</dbReference>
<evidence type="ECO:0000256" key="2">
    <source>
        <dbReference type="ARBA" id="ARBA00022692"/>
    </source>
</evidence>
<keyword evidence="8" id="KW-1133">Transmembrane helix</keyword>
<feature type="domain" description="Cation-transporting P-type ATPase N-terminal" evidence="11">
    <location>
        <begin position="632"/>
        <end position="703"/>
    </location>
</feature>
<dbReference type="Pfam" id="PF00689">
    <property type="entry name" value="Cation_ATPase_C"/>
    <property type="match status" value="1"/>
</dbReference>
<dbReference type="InterPro" id="IPR008250">
    <property type="entry name" value="ATPase_P-typ_transduc_dom_A_sf"/>
</dbReference>
<evidence type="ECO:0000256" key="7">
    <source>
        <dbReference type="ARBA" id="ARBA00022967"/>
    </source>
</evidence>
<keyword evidence="2" id="KW-0812">Transmembrane</keyword>
<dbReference type="InterPro" id="IPR023299">
    <property type="entry name" value="ATPase_P-typ_cyto_dom_N"/>
</dbReference>
<keyword evidence="6" id="KW-0460">Magnesium</keyword>
<name>A0ABU7FCR5_9ACTN</name>
<dbReference type="InterPro" id="IPR018303">
    <property type="entry name" value="ATPase_P-typ_P_site"/>
</dbReference>
<organism evidence="12 13">
    <name type="scientific">Streptomyces chiangmaiensis</name>
    <dbReference type="NCBI Taxonomy" id="766497"/>
    <lineage>
        <taxon>Bacteria</taxon>
        <taxon>Bacillati</taxon>
        <taxon>Actinomycetota</taxon>
        <taxon>Actinomycetes</taxon>
        <taxon>Kitasatosporales</taxon>
        <taxon>Streptomycetaceae</taxon>
        <taxon>Streptomyces</taxon>
    </lineage>
</organism>
<dbReference type="Gene3D" id="2.70.150.10">
    <property type="entry name" value="Calcium-transporting ATPase, cytoplasmic transduction domain A"/>
    <property type="match status" value="1"/>
</dbReference>
<dbReference type="InterPro" id="IPR004014">
    <property type="entry name" value="ATPase_P-typ_cation-transptr_N"/>
</dbReference>
<sequence length="1545" mass="158937">MSLLSGVRLPLPLPSVPPLTRGLAGGLAAGVRGAADVTATLLGIERRTVWSRPGRCHIETRGVRGPSGTWVGRVVEHALEQHPGVLWARVNAPAERVVVELASPPPRLRELIEIIDHAESHGAAAIGGSGVFDRWCPEPHHPSEAPSRRPTLPVLAADVAGLLLTAAMRLSPWTPLPAEAGALATAVQQHPRLRRVVLPGLSAQDNPGWVVPVINALVQGVATRGGGLVLDVAQRVAQWREANAALDAWVEAEPRLVQGPQDAQAEPIVVERPTAHEDVAERYAERAMGAAAAAGALAMPYAGPRRALAVALSGIPKAPEAGREGFATTLGRFLALRGVVAMDRSALRRLGQVDTVLLDVDVLRGGRYELTELELLGGVEPEEATDRLFTLFDPTAPAQVRRDEDGWTLGPLEELELTGRTGRRHADRIRNRGSELVLGLAFRRRLTAVAGVAMQTLPGAQALGAAARRSGIRVVLASDQPSPELGFVDAMVPGGSDLVASVRALQADGAVVLLVSQNRRALGASDCGIGVHRAGEPPAWGAHLLVGTDLDSVALILSGVGAARQVDRDGAVLAASGSGIGAVAAMRAPVGEACSRGQAACNTAGGVAFCLGVWRARQLCSHPITPSVETVPWHLMPPARVLDRLRTSGDGLSEDEAATRARGGSGAGTTPGTTLLSAFVEELANPLTPVLAGGAALAAAVGSRADAVLVASITAASALVGGFQRVRTERALAELTARSAAGARVRRGGRERPVTAEDLVPGDVILLRPEDVVPADCRLLRADGLEVDESSLTGEALPVAKDPAPVVASHLTDRRSMLYEGTTVSAGEAVAVVVATGAATEVGRTMVTAREAAPVTGVEARLSSLTKASLPLATVSAVAVAGAGLLHGRPLAQSLASAVNLAVASVPEGLPFLVNAAQLASARRLADHGALVRNPRTIEALGRADVLCFDKTGTLTEGNLQLAAVSDGDRTLPLDRLGTSHKTVLAAALRATPAARQSEPMSHQTDRAVDEGARLARVSVGRGAPGWRRTDTLPFDPSRAYHATAGRTPGATRLSVKGAPEIVLGRCRRRRLNGSETVLDQSGLAALATATEELAGEGRRVLAVAERTMRPGEELTDDAVQDLVFIGFVMLADPVRPGAASATARLRSAGVHTVLLTGDHAATAEAIAASVTGDPDQTVCTGPELDELDDDALDVLLPKVDVIARCTPRHKVRIVQAYQRLGRVVAMTGDGANDAPAIRLADVGIALGRRGTPAATAAADLVIGDDRLETIVTALTEGRAMWTSVRTALAILIGGNLGEVTFGVLTSALAGSSPLSARQIMLVNLLTDLAPALSIAVRTPAESTGEQLLEEGPQQSLGTALTQEMLQRGLTTALGAGLAWAAARFTGTQRRAATVALAAVVGTQLAQTLISGGTDRQVLAATIGSAAVLVGIIQTPGISRFFGSTPLGPVGWGIALAAITGATLLHSALKPLSCRLAGTGWLNEKAEGADDAGEAAPLPSAAAALAMAPLTWLNGALSRLGVSVPGLGSPTDPGAGMPGIGPGLD</sequence>
<dbReference type="PANTHER" id="PTHR24093">
    <property type="entry name" value="CATION TRANSPORTING ATPASE"/>
    <property type="match status" value="1"/>
</dbReference>
<dbReference type="PRINTS" id="PR00119">
    <property type="entry name" value="CATATPASE"/>
</dbReference>
<dbReference type="Proteomes" id="UP001333996">
    <property type="component" value="Unassembled WGS sequence"/>
</dbReference>